<dbReference type="InterPro" id="IPR031345">
    <property type="entry name" value="T9SS_Plug_N"/>
</dbReference>
<evidence type="ECO:0000313" key="2">
    <source>
        <dbReference type="EMBL" id="MCP9762745.1"/>
    </source>
</evidence>
<accession>A0AAE3KWE4</accession>
<sequence length="433" mass="50176">MRNVVVYIFILLFTHFGFCAKNTGSVKSPETLKGESTSGNDYIKTILLYGYSPNDNFNERYNNAAVINRNIANASLILEFDDLRAKYASFSAKIIHCDYNWEKSNLAEMEYLEGFNEFFINNYQISQNTKTPYYHYSFKLPKTKISGNFILQVFENQTEGTPVFERKFRVFDQMIGIDGGIIPAQDPQYWKTHQQLNVKIDLGNYNIAFPQRELKIVIRQNQRDDKLTEIKNTNLVNSGRNSFSLKYFDSENLFKAGNEFRFVDLTSSFKKGQNIQAIKLGTPDEITVVTQNKRSNKGYLNAYDNDGGYIITNLENGEIDLNSDYMEVKFTLNIPYEESGNKPMIAGKLVDWENEELDFNPNTQLYEKTLTLKQGVYDFGFTLKNVNNEKIDEDIYEGNFSDTNNTYEVFIYHKPPGKRSELLVAYQMLKNRQ</sequence>
<comment type="caution">
    <text evidence="2">The sequence shown here is derived from an EMBL/GenBank/DDBJ whole genome shotgun (WGS) entry which is preliminary data.</text>
</comment>
<reference evidence="2 3" key="1">
    <citation type="submission" date="2018-11" db="EMBL/GenBank/DDBJ databases">
        <title>Novel bacteria species description.</title>
        <authorList>
            <person name="Han J.-H."/>
        </authorList>
    </citation>
    <scope>NUCLEOTIDE SEQUENCE [LARGE SCALE GENOMIC DNA]</scope>
    <source>
        <strain evidence="2 3">KCTC23259</strain>
    </source>
</reference>
<dbReference type="Pfam" id="PF17116">
    <property type="entry name" value="T9SS_plug_1st"/>
    <property type="match status" value="1"/>
</dbReference>
<evidence type="ECO:0000313" key="3">
    <source>
        <dbReference type="Proteomes" id="UP001204144"/>
    </source>
</evidence>
<gene>
    <name evidence="2" type="ORF">EGI31_07230</name>
</gene>
<protein>
    <submittedName>
        <fullName evidence="2">DUF5103 domain-containing protein</fullName>
    </submittedName>
</protein>
<feature type="domain" description="Type 9 secretion system plug protein N-terminal" evidence="1">
    <location>
        <begin position="43"/>
        <end position="171"/>
    </location>
</feature>
<proteinExistence type="predicted"/>
<dbReference type="Gene3D" id="2.60.40.10">
    <property type="entry name" value="Immunoglobulins"/>
    <property type="match status" value="1"/>
</dbReference>
<evidence type="ECO:0000259" key="1">
    <source>
        <dbReference type="Pfam" id="PF17116"/>
    </source>
</evidence>
<name>A0AAE3KWE4_9BACT</name>
<organism evidence="2 3">
    <name type="scientific">Lacihabitans soyangensis</name>
    <dbReference type="NCBI Taxonomy" id="869394"/>
    <lineage>
        <taxon>Bacteria</taxon>
        <taxon>Pseudomonadati</taxon>
        <taxon>Bacteroidota</taxon>
        <taxon>Cytophagia</taxon>
        <taxon>Cytophagales</taxon>
        <taxon>Leadbetterellaceae</taxon>
        <taxon>Lacihabitans</taxon>
    </lineage>
</organism>
<dbReference type="InterPro" id="IPR013783">
    <property type="entry name" value="Ig-like_fold"/>
</dbReference>
<dbReference type="AlphaFoldDB" id="A0AAE3KWE4"/>
<keyword evidence="3" id="KW-1185">Reference proteome</keyword>
<dbReference type="Proteomes" id="UP001204144">
    <property type="component" value="Unassembled WGS sequence"/>
</dbReference>
<dbReference type="EMBL" id="RJUF01000014">
    <property type="protein sequence ID" value="MCP9762745.1"/>
    <property type="molecule type" value="Genomic_DNA"/>
</dbReference>